<dbReference type="PANTHER" id="PTHR30034:SF6">
    <property type="entry name" value="YOP PROTEINS TRANSLOCATION PROTEIN Q"/>
    <property type="match status" value="1"/>
</dbReference>
<reference evidence="14" key="1">
    <citation type="submission" date="2021-11" db="EMBL/GenBank/DDBJ databases">
        <title>Genome sequence.</title>
        <authorList>
            <person name="Sun Q."/>
        </authorList>
    </citation>
    <scope>NUCLEOTIDE SEQUENCE</scope>
    <source>
        <strain evidence="14">JC740</strain>
    </source>
</reference>
<sequence length="448" mass="48365">MSNESLSQNQVENLLKAMESANLDSDTPDPPAETNDSAAPDPTETVGSASPPPPASPSPSPTPMVGSAHPTDAKPYSPGVPSGARVTAYDFKRPERVGKDQMRAMHSLHESIARNFGASISGLLRTMIEVKLLSVDQLTYSEFVFSLDNPSCFNVIKPLPLEGHWVLDIAPGLAYAIIDRMLGGDPVPGETIRRPLTEIETRLMCRVVDLFLEQIVPAWENVIHLEPTIHTTESNPQLAQIVPPNEVAILVGFEVLLGKNRGMMNLCIPFNSIEKYNAKLSRNGWVGYGKTNPTKQTRRRIADSIDAAPVDVVVTLARSKIRTSDLLELAVGDIITTEQEASAPLELSVQDVPKFAAIAGAFKGKKAIQIQSTIEPKRRDELEEESTQKQSLAAELDIEINDNPTQTDLENVLETAKSTQGVGVTQPPSNPAAGVSPPAVKAKAAQPK</sequence>
<dbReference type="CDD" id="cd17908">
    <property type="entry name" value="FliM"/>
    <property type="match status" value="1"/>
</dbReference>
<comment type="subcellular location">
    <subcellularLocation>
        <location evidence="1">Bacterial flagellum basal body</location>
    </subcellularLocation>
    <subcellularLocation>
        <location evidence="2">Cell membrane</location>
        <topology evidence="2">Peripheral membrane protein</topology>
    </subcellularLocation>
</comment>
<feature type="compositionally biased region" description="Polar residues" evidence="12">
    <location>
        <begin position="1"/>
        <end position="12"/>
    </location>
</feature>
<keyword evidence="14" id="KW-0969">Cilium</keyword>
<evidence type="ECO:0000256" key="10">
    <source>
        <dbReference type="ARBA" id="ARBA00025044"/>
    </source>
</evidence>
<accession>A0ABS8NMQ3</accession>
<dbReference type="Gene3D" id="2.30.330.10">
    <property type="entry name" value="SpoA-like"/>
    <property type="match status" value="1"/>
</dbReference>
<comment type="similarity">
    <text evidence="3">Belongs to the FliM family.</text>
</comment>
<evidence type="ECO:0000313" key="14">
    <source>
        <dbReference type="EMBL" id="MCC9644862.1"/>
    </source>
</evidence>
<evidence type="ECO:0000256" key="8">
    <source>
        <dbReference type="ARBA" id="ARBA00023136"/>
    </source>
</evidence>
<dbReference type="InterPro" id="IPR036429">
    <property type="entry name" value="SpoA-like_sf"/>
</dbReference>
<keyword evidence="15" id="KW-1185">Reference proteome</keyword>
<feature type="compositionally biased region" description="Polar residues" evidence="12">
    <location>
        <begin position="416"/>
        <end position="427"/>
    </location>
</feature>
<dbReference type="InterPro" id="IPR001543">
    <property type="entry name" value="FliN-like_C"/>
</dbReference>
<dbReference type="RefSeq" id="WP_230276536.1">
    <property type="nucleotide sequence ID" value="NZ_JAJKFW010000061.1"/>
</dbReference>
<dbReference type="Pfam" id="PF02154">
    <property type="entry name" value="FliM"/>
    <property type="match status" value="1"/>
</dbReference>
<dbReference type="Pfam" id="PF01052">
    <property type="entry name" value="FliMN_C"/>
    <property type="match status" value="1"/>
</dbReference>
<comment type="caution">
    <text evidence="14">The sequence shown here is derived from an EMBL/GenBank/DDBJ whole genome shotgun (WGS) entry which is preliminary data.</text>
</comment>
<dbReference type="Gene3D" id="3.40.1550.10">
    <property type="entry name" value="CheC-like"/>
    <property type="match status" value="1"/>
</dbReference>
<evidence type="ECO:0000256" key="6">
    <source>
        <dbReference type="ARBA" id="ARBA00022500"/>
    </source>
</evidence>
<evidence type="ECO:0000256" key="1">
    <source>
        <dbReference type="ARBA" id="ARBA00004117"/>
    </source>
</evidence>
<dbReference type="InterPro" id="IPR028976">
    <property type="entry name" value="CheC-like_sf"/>
</dbReference>
<evidence type="ECO:0000256" key="4">
    <source>
        <dbReference type="ARBA" id="ARBA00021898"/>
    </source>
</evidence>
<evidence type="ECO:0000256" key="9">
    <source>
        <dbReference type="ARBA" id="ARBA00023143"/>
    </source>
</evidence>
<evidence type="ECO:0000256" key="7">
    <source>
        <dbReference type="ARBA" id="ARBA00022779"/>
    </source>
</evidence>
<dbReference type="PANTHER" id="PTHR30034">
    <property type="entry name" value="FLAGELLAR MOTOR SWITCH PROTEIN FLIM"/>
    <property type="match status" value="1"/>
</dbReference>
<keyword evidence="14" id="KW-0282">Flagellum</keyword>
<dbReference type="EMBL" id="JAJKFW010000061">
    <property type="protein sequence ID" value="MCC9644862.1"/>
    <property type="molecule type" value="Genomic_DNA"/>
</dbReference>
<protein>
    <recommendedName>
        <fullName evidence="4 11">Flagellar motor switch protein FliM</fullName>
    </recommendedName>
</protein>
<keyword evidence="5" id="KW-1003">Cell membrane</keyword>
<evidence type="ECO:0000256" key="2">
    <source>
        <dbReference type="ARBA" id="ARBA00004202"/>
    </source>
</evidence>
<evidence type="ECO:0000256" key="11">
    <source>
        <dbReference type="NCBIfam" id="TIGR01397"/>
    </source>
</evidence>
<feature type="domain" description="Flagellar motor switch protein FliN-like C-terminal" evidence="13">
    <location>
        <begin position="304"/>
        <end position="374"/>
    </location>
</feature>
<keyword evidence="6" id="KW-0145">Chemotaxis</keyword>
<feature type="region of interest" description="Disordered" evidence="12">
    <location>
        <begin position="1"/>
        <end position="85"/>
    </location>
</feature>
<name>A0ABS8NMQ3_9BACT</name>
<feature type="compositionally biased region" description="Low complexity" evidence="12">
    <location>
        <begin position="431"/>
        <end position="448"/>
    </location>
</feature>
<dbReference type="SUPFAM" id="SSF103039">
    <property type="entry name" value="CheC-like"/>
    <property type="match status" value="1"/>
</dbReference>
<keyword evidence="14" id="KW-0966">Cell projection</keyword>
<gene>
    <name evidence="14" type="primary">fliM</name>
    <name evidence="14" type="ORF">LOC71_21510</name>
</gene>
<dbReference type="SUPFAM" id="SSF101801">
    <property type="entry name" value="Surface presentation of antigens (SPOA)"/>
    <property type="match status" value="1"/>
</dbReference>
<proteinExistence type="inferred from homology"/>
<evidence type="ECO:0000256" key="3">
    <source>
        <dbReference type="ARBA" id="ARBA00011049"/>
    </source>
</evidence>
<keyword evidence="8" id="KW-0472">Membrane</keyword>
<feature type="compositionally biased region" description="Pro residues" evidence="12">
    <location>
        <begin position="50"/>
        <end position="62"/>
    </location>
</feature>
<feature type="region of interest" description="Disordered" evidence="12">
    <location>
        <begin position="376"/>
        <end position="448"/>
    </location>
</feature>
<keyword evidence="7" id="KW-0283">Flagellar rotation</keyword>
<dbReference type="Proteomes" id="UP001430306">
    <property type="component" value="Unassembled WGS sequence"/>
</dbReference>
<evidence type="ECO:0000256" key="12">
    <source>
        <dbReference type="SAM" id="MobiDB-lite"/>
    </source>
</evidence>
<dbReference type="InterPro" id="IPR001689">
    <property type="entry name" value="Flag_FliM"/>
</dbReference>
<evidence type="ECO:0000259" key="13">
    <source>
        <dbReference type="Pfam" id="PF01052"/>
    </source>
</evidence>
<organism evidence="14 15">
    <name type="scientific">Rhodopirellula halodulae</name>
    <dbReference type="NCBI Taxonomy" id="2894198"/>
    <lineage>
        <taxon>Bacteria</taxon>
        <taxon>Pseudomonadati</taxon>
        <taxon>Planctomycetota</taxon>
        <taxon>Planctomycetia</taxon>
        <taxon>Pirellulales</taxon>
        <taxon>Pirellulaceae</taxon>
        <taxon>Rhodopirellula</taxon>
    </lineage>
</organism>
<evidence type="ECO:0000313" key="15">
    <source>
        <dbReference type="Proteomes" id="UP001430306"/>
    </source>
</evidence>
<evidence type="ECO:0000256" key="5">
    <source>
        <dbReference type="ARBA" id="ARBA00022475"/>
    </source>
</evidence>
<dbReference type="NCBIfam" id="TIGR01397">
    <property type="entry name" value="fliM_switch"/>
    <property type="match status" value="1"/>
</dbReference>
<keyword evidence="9" id="KW-0975">Bacterial flagellum</keyword>
<comment type="function">
    <text evidence="10">FliM is one of three proteins (FliG, FliN, FliM) that forms the rotor-mounted switch complex (C ring), located at the base of the basal body. This complex interacts with the CheY and CheZ chemotaxis proteins, in addition to contacting components of the motor that determine the direction of flagellar rotation.</text>
</comment>